<feature type="transmembrane region" description="Helical" evidence="1">
    <location>
        <begin position="23"/>
        <end position="40"/>
    </location>
</feature>
<feature type="transmembrane region" description="Helical" evidence="1">
    <location>
        <begin position="293"/>
        <end position="314"/>
    </location>
</feature>
<name>A0A6J6WUR3_9ZZZZ</name>
<gene>
    <name evidence="2" type="ORF">UFOPK2992_00127</name>
</gene>
<reference evidence="2" key="1">
    <citation type="submission" date="2020-05" db="EMBL/GenBank/DDBJ databases">
        <authorList>
            <person name="Chiriac C."/>
            <person name="Salcher M."/>
            <person name="Ghai R."/>
            <person name="Kavagutti S V."/>
        </authorList>
    </citation>
    <scope>NUCLEOTIDE SEQUENCE</scope>
</reference>
<feature type="transmembrane region" description="Helical" evidence="1">
    <location>
        <begin position="326"/>
        <end position="342"/>
    </location>
</feature>
<proteinExistence type="predicted"/>
<feature type="transmembrane region" description="Helical" evidence="1">
    <location>
        <begin position="96"/>
        <end position="118"/>
    </location>
</feature>
<evidence type="ECO:0000256" key="1">
    <source>
        <dbReference type="SAM" id="Phobius"/>
    </source>
</evidence>
<keyword evidence="1" id="KW-1133">Transmembrane helix</keyword>
<feature type="transmembrane region" description="Helical" evidence="1">
    <location>
        <begin position="265"/>
        <end position="286"/>
    </location>
</feature>
<feature type="transmembrane region" description="Helical" evidence="1">
    <location>
        <begin position="179"/>
        <end position="200"/>
    </location>
</feature>
<keyword evidence="1" id="KW-0472">Membrane</keyword>
<sequence>MSAPSERLRSTVTYAATDDGAKWAFRVAMVIGSLTIFMAGRHQWFLRDDWALVLSRNVVRDTMGWKQWLFSSQDGHWLTIPVLAFRAIQNAFGLGSYLPFLALDVVPHIAVVLLVRVICRRCGVTPWTTTLMCSLLLVFGAGWDNIIFAIQISYNLSLATFLAQIVLVDHQGKIDRRDFLGAGLSVVGLMSSGFGPIFIVGMASFLILRRRWWALVVAVVPQGLLYCWWYLAWQSKSTTAVPVGSKSLVPQFVAHGLGTAVHSMISFPGFGGVTLLGLIAIALWAGSGWRTQSILLTLGSTAVVMLVGIGFTRVGFGVATAAASRYQYMTAMLLAPLLALLVDQMFRLAVQARWAGRLVLCASILVNGGLLLSSGDDLAKLSHSQKVTFELVAGSGLIDQASPGRIPDSLSPDVTVQWMPWLVDQHAIRPRVPANQAEIDRVRLALGLP</sequence>
<dbReference type="EMBL" id="CAFAAI010000008">
    <property type="protein sequence ID" value="CAB4786983.1"/>
    <property type="molecule type" value="Genomic_DNA"/>
</dbReference>
<protein>
    <submittedName>
        <fullName evidence="2">Unannotated protein</fullName>
    </submittedName>
</protein>
<keyword evidence="1" id="KW-0812">Transmembrane</keyword>
<dbReference type="AlphaFoldDB" id="A0A6J6WUR3"/>
<evidence type="ECO:0000313" key="2">
    <source>
        <dbReference type="EMBL" id="CAB4786983.1"/>
    </source>
</evidence>
<accession>A0A6J6WUR3</accession>
<feature type="transmembrane region" description="Helical" evidence="1">
    <location>
        <begin position="212"/>
        <end position="231"/>
    </location>
</feature>
<organism evidence="2">
    <name type="scientific">freshwater metagenome</name>
    <dbReference type="NCBI Taxonomy" id="449393"/>
    <lineage>
        <taxon>unclassified sequences</taxon>
        <taxon>metagenomes</taxon>
        <taxon>ecological metagenomes</taxon>
    </lineage>
</organism>
<feature type="transmembrane region" description="Helical" evidence="1">
    <location>
        <begin position="354"/>
        <end position="372"/>
    </location>
</feature>